<comment type="subcellular location">
    <subcellularLocation>
        <location evidence="6">Nucleus</location>
    </subcellularLocation>
</comment>
<feature type="compositionally biased region" description="Basic residues" evidence="7">
    <location>
        <begin position="144"/>
        <end position="163"/>
    </location>
</feature>
<proteinExistence type="inferred from homology"/>
<dbReference type="SUPFAM" id="SSF47676">
    <property type="entry name" value="Conserved domain common to transcription factors TFIIS, elongin A, CRSP70"/>
    <property type="match status" value="1"/>
</dbReference>
<keyword evidence="2" id="KW-0804">Transcription</keyword>
<evidence type="ECO:0000256" key="6">
    <source>
        <dbReference type="PROSITE-ProRule" id="PRU00649"/>
    </source>
</evidence>
<dbReference type="PANTHER" id="PTHR46010">
    <property type="entry name" value="PROTEIN IWS1 HOMOLOG"/>
    <property type="match status" value="1"/>
</dbReference>
<evidence type="ECO:0000256" key="1">
    <source>
        <dbReference type="ARBA" id="ARBA00023015"/>
    </source>
</evidence>
<evidence type="ECO:0000256" key="4">
    <source>
        <dbReference type="ARBA" id="ARBA00037349"/>
    </source>
</evidence>
<dbReference type="InterPro" id="IPR035441">
    <property type="entry name" value="TFIIS/LEDGF_dom_sf"/>
</dbReference>
<dbReference type="GO" id="GO:0016973">
    <property type="term" value="P:poly(A)+ mRNA export from nucleus"/>
    <property type="evidence" value="ECO:0007669"/>
    <property type="project" value="TreeGrafter"/>
</dbReference>
<evidence type="ECO:0000256" key="5">
    <source>
        <dbReference type="ARBA" id="ARBA00037992"/>
    </source>
</evidence>
<dbReference type="Pfam" id="PF08711">
    <property type="entry name" value="Med26"/>
    <property type="match status" value="1"/>
</dbReference>
<dbReference type="EMBL" id="MSZU01000084">
    <property type="protein sequence ID" value="OMP85737.1"/>
    <property type="molecule type" value="Genomic_DNA"/>
</dbReference>
<dbReference type="OrthoDB" id="21124at2759"/>
<dbReference type="Gene3D" id="1.20.930.10">
    <property type="entry name" value="Conserved domain common to transcription factors TFIIS, elongin A, CRSP70"/>
    <property type="match status" value="1"/>
</dbReference>
<dbReference type="InterPro" id="IPR017923">
    <property type="entry name" value="TFIIS_N"/>
</dbReference>
<gene>
    <name evidence="9" type="ORF">BK809_0004408</name>
</gene>
<name>A0A1S8BDY2_9PEZI</name>
<protein>
    <submittedName>
        <fullName evidence="9">Transcription factor iws1</fullName>
    </submittedName>
</protein>
<dbReference type="PANTHER" id="PTHR46010:SF1">
    <property type="entry name" value="PROTEIN IWS1 HOMOLOG"/>
    <property type="match status" value="1"/>
</dbReference>
<evidence type="ECO:0000256" key="2">
    <source>
        <dbReference type="ARBA" id="ARBA00023163"/>
    </source>
</evidence>
<reference evidence="9 10" key="1">
    <citation type="submission" date="2017-01" db="EMBL/GenBank/DDBJ databases">
        <title>Draft genome sequence of Diplodia seriata F98.1, a fungal species involved in grapevine trunk diseases.</title>
        <authorList>
            <person name="Robert-Siegwald G."/>
            <person name="Vallet J."/>
            <person name="Abou-Mansour E."/>
            <person name="Xu J."/>
            <person name="Rey P."/>
            <person name="Bertsch C."/>
            <person name="Rego C."/>
            <person name="Larignon P."/>
            <person name="Fontaine F."/>
            <person name="Lebrun M.-H."/>
        </authorList>
    </citation>
    <scope>NUCLEOTIDE SEQUENCE [LARGE SCALE GENOMIC DNA]</scope>
    <source>
        <strain evidence="9 10">F98.1</strain>
    </source>
</reference>
<feature type="region of interest" description="Disordered" evidence="7">
    <location>
        <begin position="493"/>
        <end position="520"/>
    </location>
</feature>
<comment type="function">
    <text evidence="4">Transcription factor involved in RNA polymerase II transcription regulation. May function in both SPT15/TBP post-recruitment and recruitment steps of transcription.</text>
</comment>
<organism evidence="9 10">
    <name type="scientific">Diplodia seriata</name>
    <dbReference type="NCBI Taxonomy" id="420778"/>
    <lineage>
        <taxon>Eukaryota</taxon>
        <taxon>Fungi</taxon>
        <taxon>Dikarya</taxon>
        <taxon>Ascomycota</taxon>
        <taxon>Pezizomycotina</taxon>
        <taxon>Dothideomycetes</taxon>
        <taxon>Dothideomycetes incertae sedis</taxon>
        <taxon>Botryosphaeriales</taxon>
        <taxon>Botryosphaeriaceae</taxon>
        <taxon>Diplodia</taxon>
    </lineage>
</organism>
<dbReference type="FunFam" id="1.20.930.10:FF:000003">
    <property type="entry name" value="Putative Transcription factor IWS1"/>
    <property type="match status" value="1"/>
</dbReference>
<evidence type="ECO:0000313" key="10">
    <source>
        <dbReference type="Proteomes" id="UP000190776"/>
    </source>
</evidence>
<feature type="region of interest" description="Disordered" evidence="7">
    <location>
        <begin position="1"/>
        <end position="110"/>
    </location>
</feature>
<feature type="compositionally biased region" description="Basic and acidic residues" evidence="7">
    <location>
        <begin position="25"/>
        <end position="36"/>
    </location>
</feature>
<dbReference type="AlphaFoldDB" id="A0A1S8BDY2"/>
<feature type="compositionally biased region" description="Low complexity" evidence="7">
    <location>
        <begin position="444"/>
        <end position="454"/>
    </location>
</feature>
<dbReference type="PROSITE" id="PS51319">
    <property type="entry name" value="TFIIS_N"/>
    <property type="match status" value="1"/>
</dbReference>
<accession>A0A1S8BDY2</accession>
<feature type="region of interest" description="Disordered" evidence="7">
    <location>
        <begin position="125"/>
        <end position="216"/>
    </location>
</feature>
<keyword evidence="1" id="KW-0805">Transcription regulation</keyword>
<evidence type="ECO:0000259" key="8">
    <source>
        <dbReference type="PROSITE" id="PS51319"/>
    </source>
</evidence>
<dbReference type="Proteomes" id="UP000190776">
    <property type="component" value="Unassembled WGS sequence"/>
</dbReference>
<feature type="compositionally biased region" description="Gly residues" evidence="7">
    <location>
        <begin position="170"/>
        <end position="185"/>
    </location>
</feature>
<dbReference type="STRING" id="420778.A0A1S8BDY2"/>
<evidence type="ECO:0000256" key="3">
    <source>
        <dbReference type="ARBA" id="ARBA00023242"/>
    </source>
</evidence>
<comment type="similarity">
    <text evidence="5">Belongs to the IWS1 family.</text>
</comment>
<keyword evidence="3 6" id="KW-0539">Nucleus</keyword>
<feature type="domain" description="TFIIS N-terminal" evidence="8">
    <location>
        <begin position="306"/>
        <end position="383"/>
    </location>
</feature>
<comment type="caution">
    <text evidence="9">The sequence shown here is derived from an EMBL/GenBank/DDBJ whole genome shotgun (WGS) entry which is preliminary data.</text>
</comment>
<feature type="compositionally biased region" description="Acidic residues" evidence="7">
    <location>
        <begin position="84"/>
        <end position="100"/>
    </location>
</feature>
<sequence>MEDPEITNSPPDPSTLPEAGLDPGEPVRPEIDEEHSTPNPSTAAPTQDMELTEAGQGEGEADAEDKGDNNDDPAADADGPLSDAESDLSDLDEAQFEEFDPNAVALEDHPAIAVDESNVNLIGVHKRKRAAGDAEAGGEGAGGGKKKKKREGRRDKPKKSRKRRGEDGDAGGLSGAEDGGGGGAVLGERKSRRAPRSRPEPLEEDWENLTPSERRRKALDAKMDEALKGGKKKSRKQQGIDLEAQADAEIEDMRRRMTEAAQADNEGRERGEPAIHKLKLLPEVVALLNRNNLQNNLVDPDINLLQAVRFFLEPLNDGSMPAYNIQRELFTVLGKLPITKDSLVASGIGKVINFYTKSPRVEGTMKRQAEKLIGEWTRPILKRTDDYRKKEVAEAHYDPMYVPFRPFYSFLPSPQRLQSNKEGQRQTTDTTTTTYRRLPDRTAASKAAASQQAAAERRAKALAPPSFMNRARQEGQLRTYTVAPRSNVVANAAPVKSVSQTDAARRLKLGRAGGKRGGGG</sequence>
<dbReference type="InterPro" id="IPR051037">
    <property type="entry name" value="RNAPII_TF_IWS1"/>
</dbReference>
<evidence type="ECO:0000256" key="7">
    <source>
        <dbReference type="SAM" id="MobiDB-lite"/>
    </source>
</evidence>
<feature type="compositionally biased region" description="Gly residues" evidence="7">
    <location>
        <begin position="511"/>
        <end position="520"/>
    </location>
</feature>
<dbReference type="GO" id="GO:0005634">
    <property type="term" value="C:nucleus"/>
    <property type="evidence" value="ECO:0007669"/>
    <property type="project" value="UniProtKB-SubCell"/>
</dbReference>
<evidence type="ECO:0000313" key="9">
    <source>
        <dbReference type="EMBL" id="OMP85737.1"/>
    </source>
</evidence>
<feature type="region of interest" description="Disordered" evidence="7">
    <location>
        <begin position="413"/>
        <end position="472"/>
    </location>
</feature>